<protein>
    <recommendedName>
        <fullName evidence="9 10">EGF-like domain-containing protein</fullName>
    </recommendedName>
</protein>
<evidence type="ECO:0000256" key="3">
    <source>
        <dbReference type="ARBA" id="ARBA00022536"/>
    </source>
</evidence>
<dbReference type="eggNOG" id="KOG1218">
    <property type="taxonomic scope" value="Eukaryota"/>
</dbReference>
<name>G0N5U2_CAEBE</name>
<dbReference type="InterPro" id="IPR000742">
    <property type="entry name" value="EGF"/>
</dbReference>
<organism evidence="12">
    <name type="scientific">Caenorhabditis brenneri</name>
    <name type="common">Nematode worm</name>
    <dbReference type="NCBI Taxonomy" id="135651"/>
    <lineage>
        <taxon>Eukaryota</taxon>
        <taxon>Metazoa</taxon>
        <taxon>Ecdysozoa</taxon>
        <taxon>Nematoda</taxon>
        <taxon>Chromadorea</taxon>
        <taxon>Rhabditida</taxon>
        <taxon>Rhabditina</taxon>
        <taxon>Rhabditomorpha</taxon>
        <taxon>Rhabditoidea</taxon>
        <taxon>Rhabditidae</taxon>
        <taxon>Peloderinae</taxon>
        <taxon>Caenorhabditis</taxon>
    </lineage>
</organism>
<evidence type="ECO:0000259" key="9">
    <source>
        <dbReference type="PROSITE" id="PS00022"/>
    </source>
</evidence>
<sequence>MTCNQVSPDGKYGAGCKEKCRCANGHCNPTNGECKCNLDISECSSNNGGCEQICKNQEGGYMCSCEPGFELAEDGHSCHDINECLINNGGCAQLCKNREGSRRYQCFAGYVLAHDEKSCTAASESVDILRNELNEEYPKQFDVVDSIDEVISSIENYPADERYNTKALSFGRRRHVTGFYGSQCNLKCRMDCPNGRCDPIFGYCTCPDGLYGQNCEKPCPSFIFGKNCRFPCKCAREHSEGCDEIVSRLTDKAEVTMHSLLRTCALAETLFFGF</sequence>
<evidence type="ECO:0000313" key="12">
    <source>
        <dbReference type="Proteomes" id="UP000008068"/>
    </source>
</evidence>
<accession>G0N5U2</accession>
<dbReference type="GO" id="GO:0005576">
    <property type="term" value="C:extracellular region"/>
    <property type="evidence" value="ECO:0007669"/>
    <property type="project" value="UniProtKB-SubCell"/>
</dbReference>
<feature type="domain" description="EGF-like" evidence="10">
    <location>
        <begin position="63"/>
        <end position="78"/>
    </location>
</feature>
<dbReference type="SMART" id="SM00179">
    <property type="entry name" value="EGF_CA"/>
    <property type="match status" value="2"/>
</dbReference>
<dbReference type="PANTHER" id="PTHR47333">
    <property type="entry name" value="VON WILLEBRAND FACTOR C AND EGF DOMAIN-CONTAINING PROTEIN"/>
    <property type="match status" value="1"/>
</dbReference>
<dbReference type="SMART" id="SM00181">
    <property type="entry name" value="EGF"/>
    <property type="match status" value="3"/>
</dbReference>
<comment type="subcellular location">
    <subcellularLocation>
        <location evidence="1">Secreted</location>
    </subcellularLocation>
</comment>
<dbReference type="PANTHER" id="PTHR47333:SF4">
    <property type="entry name" value="EGF-LIKE DOMAIN-CONTAINING PROTEIN"/>
    <property type="match status" value="1"/>
</dbReference>
<evidence type="ECO:0000256" key="6">
    <source>
        <dbReference type="ARBA" id="ARBA00022837"/>
    </source>
</evidence>
<dbReference type="GO" id="GO:0005509">
    <property type="term" value="F:calcium ion binding"/>
    <property type="evidence" value="ECO:0007669"/>
    <property type="project" value="InterPro"/>
</dbReference>
<evidence type="ECO:0000256" key="8">
    <source>
        <dbReference type="ARBA" id="ARBA00023180"/>
    </source>
</evidence>
<evidence type="ECO:0000256" key="7">
    <source>
        <dbReference type="ARBA" id="ARBA00023157"/>
    </source>
</evidence>
<dbReference type="FunFam" id="2.10.25.10:FF:000008">
    <property type="entry name" value="Signal peptide, CUB domain, EGF-like 2"/>
    <property type="match status" value="1"/>
</dbReference>
<dbReference type="InterPro" id="IPR001881">
    <property type="entry name" value="EGF-like_Ca-bd_dom"/>
</dbReference>
<dbReference type="InterPro" id="IPR052080">
    <property type="entry name" value="vWF_C/EGF_Fibrillin"/>
</dbReference>
<dbReference type="Pfam" id="PF14670">
    <property type="entry name" value="FXa_inhibition"/>
    <property type="match status" value="2"/>
</dbReference>
<dbReference type="STRING" id="135651.G0N5U2"/>
<keyword evidence="7" id="KW-1015">Disulfide bond</keyword>
<evidence type="ECO:0000313" key="11">
    <source>
        <dbReference type="EMBL" id="EGT53418.1"/>
    </source>
</evidence>
<dbReference type="Gene3D" id="2.10.25.10">
    <property type="entry name" value="Laminin"/>
    <property type="match status" value="2"/>
</dbReference>
<dbReference type="Proteomes" id="UP000008068">
    <property type="component" value="Unassembled WGS sequence"/>
</dbReference>
<keyword evidence="12" id="KW-1185">Reference proteome</keyword>
<evidence type="ECO:0000259" key="10">
    <source>
        <dbReference type="PROSITE" id="PS01186"/>
    </source>
</evidence>
<evidence type="ECO:0000256" key="1">
    <source>
        <dbReference type="ARBA" id="ARBA00004613"/>
    </source>
</evidence>
<dbReference type="HOGENOM" id="CLU_1016455_0_0_1"/>
<keyword evidence="5" id="KW-0677">Repeat</keyword>
<keyword evidence="4" id="KW-0732">Signal</keyword>
<dbReference type="SUPFAM" id="SSF57196">
    <property type="entry name" value="EGF/Laminin"/>
    <property type="match status" value="1"/>
</dbReference>
<keyword evidence="2" id="KW-0964">Secreted</keyword>
<keyword evidence="6" id="KW-0106">Calcium</keyword>
<keyword evidence="3" id="KW-0245">EGF-like domain</keyword>
<gene>
    <name evidence="11" type="ORF">CAEBREN_17162</name>
</gene>
<reference evidence="12" key="1">
    <citation type="submission" date="2011-07" db="EMBL/GenBank/DDBJ databases">
        <authorList>
            <consortium name="Caenorhabditis brenneri Sequencing and Analysis Consortium"/>
            <person name="Wilson R.K."/>
        </authorList>
    </citation>
    <scope>NUCLEOTIDE SEQUENCE [LARGE SCALE GENOMIC DNA]</scope>
    <source>
        <strain evidence="12">PB2801</strain>
    </source>
</reference>
<evidence type="ECO:0000256" key="2">
    <source>
        <dbReference type="ARBA" id="ARBA00022525"/>
    </source>
</evidence>
<feature type="domain" description="EGF-like" evidence="9">
    <location>
        <begin position="204"/>
        <end position="215"/>
    </location>
</feature>
<evidence type="ECO:0000256" key="5">
    <source>
        <dbReference type="ARBA" id="ARBA00022737"/>
    </source>
</evidence>
<dbReference type="OMA" id="NECKITE"/>
<dbReference type="EMBL" id="GL379841">
    <property type="protein sequence ID" value="EGT53418.1"/>
    <property type="molecule type" value="Genomic_DNA"/>
</dbReference>
<proteinExistence type="predicted"/>
<dbReference type="Gene3D" id="2.170.300.10">
    <property type="entry name" value="Tie2 ligand-binding domain superfamily"/>
    <property type="match status" value="1"/>
</dbReference>
<dbReference type="PROSITE" id="PS01186">
    <property type="entry name" value="EGF_2"/>
    <property type="match status" value="1"/>
</dbReference>
<dbReference type="AlphaFoldDB" id="G0N5U2"/>
<keyword evidence="8" id="KW-0325">Glycoprotein</keyword>
<dbReference type="PROSITE" id="PS00022">
    <property type="entry name" value="EGF_1"/>
    <property type="match status" value="1"/>
</dbReference>
<dbReference type="InParanoid" id="G0N5U2"/>
<evidence type="ECO:0000256" key="4">
    <source>
        <dbReference type="ARBA" id="ARBA00022729"/>
    </source>
</evidence>
<dbReference type="OrthoDB" id="6286622at2759"/>